<reference evidence="7 8" key="2">
    <citation type="journal article" date="2007" name="BMC Biol.">
        <title>A 100%-complete sequence reveals unusually simple genomic features in the hot-spring red alga Cyanidioschyzon merolae.</title>
        <authorList>
            <person name="Nozaki H."/>
            <person name="Takano H."/>
            <person name="Misumi O."/>
            <person name="Terasawa K."/>
            <person name="Matsuzaki M."/>
            <person name="Maruyama S."/>
            <person name="Nishida K."/>
            <person name="Yagisawa F."/>
            <person name="Yoshida Y."/>
            <person name="Fujiwara T."/>
            <person name="Takio S."/>
            <person name="Tamura K."/>
            <person name="Chung S.J."/>
            <person name="Nakamura S."/>
            <person name="Kuroiwa H."/>
            <person name="Tanaka K."/>
            <person name="Sato N."/>
            <person name="Kuroiwa T."/>
        </authorList>
    </citation>
    <scope>NUCLEOTIDE SEQUENCE [LARGE SCALE GENOMIC DNA]</scope>
    <source>
        <strain evidence="7 8">10D</strain>
    </source>
</reference>
<dbReference type="GO" id="GO:0006412">
    <property type="term" value="P:translation"/>
    <property type="evidence" value="ECO:0007669"/>
    <property type="project" value="TreeGrafter"/>
</dbReference>
<accession>M1V6B5</accession>
<sequence length="77" mass="8713">MLGRTLSLLKSKVARSAPFLHAKHGPQNYYKGNRCRRLGRHTRKGGYVVDHANKVPDFRIPQIPEDFPLKPYVAVGS</sequence>
<dbReference type="Pfam" id="PF09809">
    <property type="entry name" value="MRP-L27"/>
    <property type="match status" value="1"/>
</dbReference>
<evidence type="ECO:0000256" key="4">
    <source>
        <dbReference type="ARBA" id="ARBA00022980"/>
    </source>
</evidence>
<comment type="subcellular location">
    <subcellularLocation>
        <location evidence="1">Mitochondrion</location>
    </subcellularLocation>
</comment>
<dbReference type="GO" id="GO:0005762">
    <property type="term" value="C:mitochondrial large ribosomal subunit"/>
    <property type="evidence" value="ECO:0007669"/>
    <property type="project" value="InterPro"/>
</dbReference>
<name>M1V6B5_CYAM1</name>
<dbReference type="STRING" id="280699.M1V6B5"/>
<keyword evidence="8" id="KW-1185">Reference proteome</keyword>
<dbReference type="OMA" id="QCARHIT"/>
<dbReference type="OrthoDB" id="408933at2759"/>
<evidence type="ECO:0000256" key="3">
    <source>
        <dbReference type="ARBA" id="ARBA00022946"/>
    </source>
</evidence>
<keyword evidence="3" id="KW-0809">Transit peptide</keyword>
<evidence type="ECO:0000313" key="7">
    <source>
        <dbReference type="EMBL" id="BAM82045.1"/>
    </source>
</evidence>
<evidence type="ECO:0000256" key="5">
    <source>
        <dbReference type="ARBA" id="ARBA00023128"/>
    </source>
</evidence>
<evidence type="ECO:0000256" key="1">
    <source>
        <dbReference type="ARBA" id="ARBA00004173"/>
    </source>
</evidence>
<protein>
    <recommendedName>
        <fullName evidence="9">Mitochondrial ribosomal protein L41</fullName>
    </recommendedName>
</protein>
<reference evidence="7 8" key="1">
    <citation type="journal article" date="2004" name="Nature">
        <title>Genome sequence of the ultrasmall unicellular red alga Cyanidioschyzon merolae 10D.</title>
        <authorList>
            <person name="Matsuzaki M."/>
            <person name="Misumi O."/>
            <person name="Shin-i T."/>
            <person name="Maruyama S."/>
            <person name="Takahara M."/>
            <person name="Miyagishima S."/>
            <person name="Mori T."/>
            <person name="Nishida K."/>
            <person name="Yagisawa F."/>
            <person name="Nishida K."/>
            <person name="Yoshida Y."/>
            <person name="Nishimura Y."/>
            <person name="Nakao S."/>
            <person name="Kobayashi T."/>
            <person name="Momoyama Y."/>
            <person name="Higashiyama T."/>
            <person name="Minoda A."/>
            <person name="Sano M."/>
            <person name="Nomoto H."/>
            <person name="Oishi K."/>
            <person name="Hayashi H."/>
            <person name="Ohta F."/>
            <person name="Nishizaka S."/>
            <person name="Haga S."/>
            <person name="Miura S."/>
            <person name="Morishita T."/>
            <person name="Kabeya Y."/>
            <person name="Terasawa K."/>
            <person name="Suzuki Y."/>
            <person name="Ishii Y."/>
            <person name="Asakawa S."/>
            <person name="Takano H."/>
            <person name="Ohta N."/>
            <person name="Kuroiwa H."/>
            <person name="Tanaka K."/>
            <person name="Shimizu N."/>
            <person name="Sugano S."/>
            <person name="Sato N."/>
            <person name="Nozaki H."/>
            <person name="Ogasawara N."/>
            <person name="Kohara Y."/>
            <person name="Kuroiwa T."/>
        </authorList>
    </citation>
    <scope>NUCLEOTIDE SEQUENCE [LARGE SCALE GENOMIC DNA]</scope>
    <source>
        <strain evidence="7 8">10D</strain>
    </source>
</reference>
<proteinExistence type="inferred from homology"/>
<dbReference type="Proteomes" id="UP000007014">
    <property type="component" value="Chromosome 17"/>
</dbReference>
<dbReference type="RefSeq" id="XP_005538081.1">
    <property type="nucleotide sequence ID" value="XM_005538024.1"/>
</dbReference>
<keyword evidence="5" id="KW-0496">Mitochondrion</keyword>
<dbReference type="GO" id="GO:0003735">
    <property type="term" value="F:structural constituent of ribosome"/>
    <property type="evidence" value="ECO:0007669"/>
    <property type="project" value="InterPro"/>
</dbReference>
<dbReference type="Gramene" id="CMQ138CT">
    <property type="protein sequence ID" value="CMQ138CT"/>
    <property type="gene ID" value="CMQ138C"/>
</dbReference>
<keyword evidence="6" id="KW-0687">Ribonucleoprotein</keyword>
<evidence type="ECO:0008006" key="9">
    <source>
        <dbReference type="Google" id="ProtNLM"/>
    </source>
</evidence>
<dbReference type="KEGG" id="cme:CYME_CMQ138C"/>
<comment type="similarity">
    <text evidence="2">Belongs to the mitochondrion-specific ribosomal protein mL41 family.</text>
</comment>
<evidence type="ECO:0000313" key="8">
    <source>
        <dbReference type="Proteomes" id="UP000007014"/>
    </source>
</evidence>
<dbReference type="HOGENOM" id="CLU_2641623_0_0_1"/>
<dbReference type="PANTHER" id="PTHR21338">
    <property type="entry name" value="MITOCHONDRIAL RIBOSOMAL PROTEIN L41"/>
    <property type="match status" value="1"/>
</dbReference>
<gene>
    <name evidence="7" type="ORF">CYME_CMQ138C</name>
</gene>
<dbReference type="EMBL" id="AP006499">
    <property type="protein sequence ID" value="BAM82045.1"/>
    <property type="molecule type" value="Genomic_DNA"/>
</dbReference>
<evidence type="ECO:0000256" key="6">
    <source>
        <dbReference type="ARBA" id="ARBA00023274"/>
    </source>
</evidence>
<keyword evidence="4" id="KW-0689">Ribosomal protein</keyword>
<dbReference type="GeneID" id="16996569"/>
<evidence type="ECO:0000256" key="2">
    <source>
        <dbReference type="ARBA" id="ARBA00010152"/>
    </source>
</evidence>
<dbReference type="AlphaFoldDB" id="M1V6B5"/>
<organism evidence="7 8">
    <name type="scientific">Cyanidioschyzon merolae (strain NIES-3377 / 10D)</name>
    <name type="common">Unicellular red alga</name>
    <dbReference type="NCBI Taxonomy" id="280699"/>
    <lineage>
        <taxon>Eukaryota</taxon>
        <taxon>Rhodophyta</taxon>
        <taxon>Bangiophyceae</taxon>
        <taxon>Cyanidiales</taxon>
        <taxon>Cyanidiaceae</taxon>
        <taxon>Cyanidioschyzon</taxon>
    </lineage>
</organism>
<dbReference type="InterPro" id="IPR019189">
    <property type="entry name" value="Ribosomal_mL41"/>
</dbReference>
<dbReference type="PANTHER" id="PTHR21338:SF0">
    <property type="entry name" value="LARGE RIBOSOMAL SUBUNIT PROTEIN ML41"/>
    <property type="match status" value="1"/>
</dbReference>